<comment type="caution">
    <text evidence="1">The sequence shown here is derived from an EMBL/GenBank/DDBJ whole genome shotgun (WGS) entry which is preliminary data.</text>
</comment>
<keyword evidence="2" id="KW-1185">Reference proteome</keyword>
<name>A0AAW1KLI8_POPJA</name>
<accession>A0AAW1KLI8</accession>
<proteinExistence type="predicted"/>
<gene>
    <name evidence="1" type="ORF">QE152_g22201</name>
</gene>
<organism evidence="1 2">
    <name type="scientific">Popillia japonica</name>
    <name type="common">Japanese beetle</name>
    <dbReference type="NCBI Taxonomy" id="7064"/>
    <lineage>
        <taxon>Eukaryota</taxon>
        <taxon>Metazoa</taxon>
        <taxon>Ecdysozoa</taxon>
        <taxon>Arthropoda</taxon>
        <taxon>Hexapoda</taxon>
        <taxon>Insecta</taxon>
        <taxon>Pterygota</taxon>
        <taxon>Neoptera</taxon>
        <taxon>Endopterygota</taxon>
        <taxon>Coleoptera</taxon>
        <taxon>Polyphaga</taxon>
        <taxon>Scarabaeiformia</taxon>
        <taxon>Scarabaeidae</taxon>
        <taxon>Rutelinae</taxon>
        <taxon>Popillia</taxon>
    </lineage>
</organism>
<evidence type="ECO:0000313" key="2">
    <source>
        <dbReference type="Proteomes" id="UP001458880"/>
    </source>
</evidence>
<sequence length="98" mass="11348">MLAAVDQHQEFKIHILDSITLLSKSTEYFVIADNNLDTWEELSEIQIAGNVLANKIEENMEDLEIDNTDTEFEPLTILQAVQAVETLRKCYFREFRPS</sequence>
<evidence type="ECO:0000313" key="1">
    <source>
        <dbReference type="EMBL" id="KAK9720217.1"/>
    </source>
</evidence>
<protein>
    <submittedName>
        <fullName evidence="1">Uncharacterized protein</fullName>
    </submittedName>
</protein>
<dbReference type="EMBL" id="JASPKY010000212">
    <property type="protein sequence ID" value="KAK9720217.1"/>
    <property type="molecule type" value="Genomic_DNA"/>
</dbReference>
<dbReference type="AlphaFoldDB" id="A0AAW1KLI8"/>
<reference evidence="1 2" key="1">
    <citation type="journal article" date="2024" name="BMC Genomics">
        <title>De novo assembly and annotation of Popillia japonica's genome with initial clues to its potential as an invasive pest.</title>
        <authorList>
            <person name="Cucini C."/>
            <person name="Boschi S."/>
            <person name="Funari R."/>
            <person name="Cardaioli E."/>
            <person name="Iannotti N."/>
            <person name="Marturano G."/>
            <person name="Paoli F."/>
            <person name="Bruttini M."/>
            <person name="Carapelli A."/>
            <person name="Frati F."/>
            <person name="Nardi F."/>
        </authorList>
    </citation>
    <scope>NUCLEOTIDE SEQUENCE [LARGE SCALE GENOMIC DNA]</scope>
    <source>
        <strain evidence="1">DMR45628</strain>
    </source>
</reference>
<dbReference type="Proteomes" id="UP001458880">
    <property type="component" value="Unassembled WGS sequence"/>
</dbReference>